<dbReference type="AlphaFoldDB" id="A0A379AXW9"/>
<sequence>MVKENDKLEWMLQTKETRQFFAKSTWVTLRESNTHKQGNHEEIGFIEEYFGCYSVAFPPSYKKEDEYLTWSEFGGMEVLPYAHNDGYYSPIETYELIDKEPIGVNLVFDHPQPVIGGKKWIINPDLIVALRLVKEGNNWVRPEENFAIVIKEELDLEGDYISIKIKKEFLLDYLAARGLFLRLSYYRQRVENIDDLSASPYYSLQNIQEFRDGGRFEILIRNLKDVYGGSWYLMRIWRTDIDENDDAPIMPEETNENTQYEQKEGTMGNDYTGVRVESEFWRNEWIEHKGQSIRVRGDVDVNLPNFIVETDGSRMPSSELNNEDIGRWLWFRPSIINELLNCRGFKLYWYTAQTGAIHSTSGYKTHFGINNSDLITVYAYDIAKLDSWEQHLWAGHNVSPDGKVSSELLDSQVKVKPANTYAVEDLLIKYLSLLERDFFKKYNKPLFSHSIDEQAIQKISRFHSVDKPSLLRLAKDLVRIFTDRLNVKTLKEISQNKDKDNLGSIKLFQDIVSQKIGDEKARELFSHIVGIYDMRLGDAHPTSSKIDAAIKLAGIDENLSYLRQGEQLIHNLQRSISYIGYVLFELDKRIKR</sequence>
<evidence type="ECO:0000313" key="4">
    <source>
        <dbReference type="Proteomes" id="UP000294683"/>
    </source>
</evidence>
<accession>A0A379AXW9</accession>
<organism evidence="1 3">
    <name type="scientific">Avibacterium gallinarum</name>
    <name type="common">Pasteurella gallinarum</name>
    <dbReference type="NCBI Taxonomy" id="755"/>
    <lineage>
        <taxon>Bacteria</taxon>
        <taxon>Pseudomonadati</taxon>
        <taxon>Pseudomonadota</taxon>
        <taxon>Gammaproteobacteria</taxon>
        <taxon>Pasteurellales</taxon>
        <taxon>Pasteurellaceae</taxon>
        <taxon>Avibacterium</taxon>
    </lineage>
</organism>
<reference evidence="1 3" key="1">
    <citation type="submission" date="2018-06" db="EMBL/GenBank/DDBJ databases">
        <authorList>
            <consortium name="Pathogen Informatics"/>
            <person name="Doyle S."/>
        </authorList>
    </citation>
    <scope>NUCLEOTIDE SEQUENCE [LARGE SCALE GENOMIC DNA]</scope>
    <source>
        <strain evidence="1 3">NCTC11188</strain>
    </source>
</reference>
<evidence type="ECO:0000313" key="2">
    <source>
        <dbReference type="EMBL" id="TDP27277.1"/>
    </source>
</evidence>
<gene>
    <name evidence="2" type="ORF">EV689_11517</name>
    <name evidence="1" type="ORF">NCTC11188_01423</name>
</gene>
<reference evidence="2 4" key="2">
    <citation type="submission" date="2019-03" db="EMBL/GenBank/DDBJ databases">
        <title>Genomic Encyclopedia of Type Strains, Phase IV (KMG-IV): sequencing the most valuable type-strain genomes for metagenomic binning, comparative biology and taxonomic classification.</title>
        <authorList>
            <person name="Goeker M."/>
        </authorList>
    </citation>
    <scope>NUCLEOTIDE SEQUENCE [LARGE SCALE GENOMIC DNA]</scope>
    <source>
        <strain evidence="2 4">DSM 17481</strain>
    </source>
</reference>
<evidence type="ECO:0000313" key="1">
    <source>
        <dbReference type="EMBL" id="SUB27053.1"/>
    </source>
</evidence>
<evidence type="ECO:0000313" key="3">
    <source>
        <dbReference type="Proteomes" id="UP000255113"/>
    </source>
</evidence>
<protein>
    <submittedName>
        <fullName evidence="1">Uncharacterized protein</fullName>
    </submittedName>
</protein>
<proteinExistence type="predicted"/>
<dbReference type="RefSeq" id="WP_103854117.1">
    <property type="nucleotide sequence ID" value="NZ_JBMMEU010000016.1"/>
</dbReference>
<name>A0A379AXW9_AVIGA</name>
<dbReference type="Proteomes" id="UP000255113">
    <property type="component" value="Unassembled WGS sequence"/>
</dbReference>
<dbReference type="Proteomes" id="UP000294683">
    <property type="component" value="Unassembled WGS sequence"/>
</dbReference>
<dbReference type="EMBL" id="SNXJ01000015">
    <property type="protein sequence ID" value="TDP27277.1"/>
    <property type="molecule type" value="Genomic_DNA"/>
</dbReference>
<dbReference type="EMBL" id="UGSQ01000003">
    <property type="protein sequence ID" value="SUB27053.1"/>
    <property type="molecule type" value="Genomic_DNA"/>
</dbReference>
<keyword evidence="4" id="KW-1185">Reference proteome</keyword>